<dbReference type="CDD" id="cd07040">
    <property type="entry name" value="HP"/>
    <property type="match status" value="1"/>
</dbReference>
<dbReference type="Proteomes" id="UP000258016">
    <property type="component" value="Chromosome"/>
</dbReference>
<keyword evidence="1" id="KW-0732">Signal</keyword>
<feature type="signal peptide" evidence="1">
    <location>
        <begin position="1"/>
        <end position="29"/>
    </location>
</feature>
<protein>
    <recommendedName>
        <fullName evidence="4">Histidine phosphatase family protein</fullName>
    </recommendedName>
</protein>
<keyword evidence="3" id="KW-1185">Reference proteome</keyword>
<dbReference type="Gene3D" id="3.40.50.1240">
    <property type="entry name" value="Phosphoglycerate mutase-like"/>
    <property type="match status" value="1"/>
</dbReference>
<organism evidence="2 3">
    <name type="scientific">Blastomonas fulva</name>
    <dbReference type="NCBI Taxonomy" id="1550728"/>
    <lineage>
        <taxon>Bacteria</taxon>
        <taxon>Pseudomonadati</taxon>
        <taxon>Pseudomonadota</taxon>
        <taxon>Alphaproteobacteria</taxon>
        <taxon>Sphingomonadales</taxon>
        <taxon>Sphingomonadaceae</taxon>
        <taxon>Blastomonas</taxon>
    </lineage>
</organism>
<dbReference type="InterPro" id="IPR029033">
    <property type="entry name" value="His_PPase_superfam"/>
</dbReference>
<dbReference type="GeneID" id="303486965"/>
<reference evidence="2 3" key="1">
    <citation type="submission" date="2017-03" db="EMBL/GenBank/DDBJ databases">
        <title>Complete genome sequence of Blastomonas fulva degrading microcsystin LR.</title>
        <authorList>
            <person name="Lee H.-g."/>
            <person name="Jin L."/>
            <person name="oh H.-M."/>
        </authorList>
    </citation>
    <scope>NUCLEOTIDE SEQUENCE [LARGE SCALE GENOMIC DNA]</scope>
    <source>
        <strain evidence="2 3">T2</strain>
    </source>
</reference>
<dbReference type="EMBL" id="CP020083">
    <property type="protein sequence ID" value="ASR52669.1"/>
    <property type="molecule type" value="Genomic_DNA"/>
</dbReference>
<proteinExistence type="predicted"/>
<feature type="chain" id="PRO_5045117520" description="Histidine phosphatase family protein" evidence="1">
    <location>
        <begin position="30"/>
        <end position="229"/>
    </location>
</feature>
<name>A0ABM6M9Q5_9SPHN</name>
<gene>
    <name evidence="2" type="ORF">B5J99_15365</name>
</gene>
<evidence type="ECO:0008006" key="4">
    <source>
        <dbReference type="Google" id="ProtNLM"/>
    </source>
</evidence>
<dbReference type="SUPFAM" id="SSF53254">
    <property type="entry name" value="Phosphoglycerate mutase-like"/>
    <property type="match status" value="1"/>
</dbReference>
<evidence type="ECO:0000313" key="2">
    <source>
        <dbReference type="EMBL" id="ASR52669.1"/>
    </source>
</evidence>
<sequence length="229" mass="24062">MRKRFDVAKLGLLVAAAGMLGLMSPELSAQAQAQHTAGQGNSLDAGALVPLLQKGGYILLIRHERTEVPARADDYSKPTTNCMAQRNLSVAGYAGSQETGKALSALDIPVGMVLASPMCRSMDTARFMFGRTKAEPRLMHHDPAGARTLDVAAADMKALVATLDPGASNIALVSHVANIWRAYSISLAEGEIAVLQKQADGSVKVIGQAMGSDFGPFARIKLGPVPPVE</sequence>
<accession>A0ABM6M9Q5</accession>
<evidence type="ECO:0000313" key="3">
    <source>
        <dbReference type="Proteomes" id="UP000258016"/>
    </source>
</evidence>
<dbReference type="RefSeq" id="WP_117352882.1">
    <property type="nucleotide sequence ID" value="NZ_CP020083.1"/>
</dbReference>
<evidence type="ECO:0000256" key="1">
    <source>
        <dbReference type="SAM" id="SignalP"/>
    </source>
</evidence>